<dbReference type="InterPro" id="IPR013078">
    <property type="entry name" value="His_Pase_superF_clade-1"/>
</dbReference>
<dbReference type="PANTHER" id="PTHR48100:SF62">
    <property type="entry name" value="GLUCOSYL-3-PHOSPHOGLYCERATE PHOSPHATASE"/>
    <property type="match status" value="1"/>
</dbReference>
<dbReference type="KEGG" id="rca:Rcas_3445"/>
<dbReference type="OrthoDB" id="9781415at2"/>
<dbReference type="InterPro" id="IPR001345">
    <property type="entry name" value="PG/BPGM_mutase_AS"/>
</dbReference>
<protein>
    <submittedName>
        <fullName evidence="3">Phosphoglycerate mutase</fullName>
    </submittedName>
</protein>
<name>A7NPJ9_ROSCS</name>
<dbReference type="SUPFAM" id="SSF53254">
    <property type="entry name" value="Phosphoglycerate mutase-like"/>
    <property type="match status" value="1"/>
</dbReference>
<dbReference type="GO" id="GO:0005737">
    <property type="term" value="C:cytoplasm"/>
    <property type="evidence" value="ECO:0007669"/>
    <property type="project" value="TreeGrafter"/>
</dbReference>
<dbReference type="Proteomes" id="UP000000263">
    <property type="component" value="Chromosome"/>
</dbReference>
<keyword evidence="4" id="KW-1185">Reference proteome</keyword>
<sequence length="223" mass="24785">MTTFYIIRHGQTDWNLQGRWQGKADIPLNEAGRAQARSLAGHLDRRRICFDAIYSSDLLRAWETATLIADRLNVEPTPLPALREIDVGAWSGLTRDEVVARFHDLWERLHSGEDVPRGGNGETFGQLYDRVVGAVERLIREQPGQTIALVTHGGPARALLLHAARDKVGVLPRPLHISNTSLSVVACTANDWRILAVNDTSHLDSAREAPDMMETQVDDAERA</sequence>
<feature type="active site" description="Tele-phosphohistidine intermediate" evidence="1">
    <location>
        <position position="9"/>
    </location>
</feature>
<feature type="active site" description="Proton donor/acceptor" evidence="1">
    <location>
        <position position="84"/>
    </location>
</feature>
<dbReference type="Gene3D" id="3.40.50.1240">
    <property type="entry name" value="Phosphoglycerate mutase-like"/>
    <property type="match status" value="1"/>
</dbReference>
<dbReference type="PROSITE" id="PS00175">
    <property type="entry name" value="PG_MUTASE"/>
    <property type="match status" value="1"/>
</dbReference>
<dbReference type="RefSeq" id="WP_012121919.1">
    <property type="nucleotide sequence ID" value="NC_009767.1"/>
</dbReference>
<feature type="binding site" evidence="2">
    <location>
        <position position="60"/>
    </location>
    <ligand>
        <name>substrate</name>
    </ligand>
</feature>
<dbReference type="PANTHER" id="PTHR48100">
    <property type="entry name" value="BROAD-SPECIFICITY PHOSPHATASE YOR283W-RELATED"/>
    <property type="match status" value="1"/>
</dbReference>
<proteinExistence type="predicted"/>
<organism evidence="3 4">
    <name type="scientific">Roseiflexus castenholzii (strain DSM 13941 / HLO8)</name>
    <dbReference type="NCBI Taxonomy" id="383372"/>
    <lineage>
        <taxon>Bacteria</taxon>
        <taxon>Bacillati</taxon>
        <taxon>Chloroflexota</taxon>
        <taxon>Chloroflexia</taxon>
        <taxon>Chloroflexales</taxon>
        <taxon>Roseiflexineae</taxon>
        <taxon>Roseiflexaceae</taxon>
        <taxon>Roseiflexus</taxon>
    </lineage>
</organism>
<dbReference type="InterPro" id="IPR029033">
    <property type="entry name" value="His_PPase_superfam"/>
</dbReference>
<evidence type="ECO:0000313" key="4">
    <source>
        <dbReference type="Proteomes" id="UP000000263"/>
    </source>
</evidence>
<dbReference type="SMART" id="SM00855">
    <property type="entry name" value="PGAM"/>
    <property type="match status" value="1"/>
</dbReference>
<reference evidence="3 4" key="1">
    <citation type="submission" date="2007-08" db="EMBL/GenBank/DDBJ databases">
        <title>Complete sequence of Roseiflexus castenholzii DSM 13941.</title>
        <authorList>
            <consortium name="US DOE Joint Genome Institute"/>
            <person name="Copeland A."/>
            <person name="Lucas S."/>
            <person name="Lapidus A."/>
            <person name="Barry K."/>
            <person name="Glavina del Rio T."/>
            <person name="Dalin E."/>
            <person name="Tice H."/>
            <person name="Pitluck S."/>
            <person name="Thompson L.S."/>
            <person name="Brettin T."/>
            <person name="Bruce D."/>
            <person name="Detter J.C."/>
            <person name="Han C."/>
            <person name="Tapia R."/>
            <person name="Schmutz J."/>
            <person name="Larimer F."/>
            <person name="Land M."/>
            <person name="Hauser L."/>
            <person name="Kyrpides N."/>
            <person name="Mikhailova N."/>
            <person name="Bryant D.A."/>
            <person name="Hanada S."/>
            <person name="Tsukatani Y."/>
            <person name="Richardson P."/>
        </authorList>
    </citation>
    <scope>NUCLEOTIDE SEQUENCE [LARGE SCALE GENOMIC DNA]</scope>
    <source>
        <strain evidence="4">DSM 13941 / HLO8</strain>
    </source>
</reference>
<dbReference type="EMBL" id="CP000804">
    <property type="protein sequence ID" value="ABU59495.1"/>
    <property type="molecule type" value="Genomic_DNA"/>
</dbReference>
<feature type="binding site" evidence="2">
    <location>
        <begin position="8"/>
        <end position="15"/>
    </location>
    <ligand>
        <name>substrate</name>
    </ligand>
</feature>
<dbReference type="HOGENOM" id="CLU_033323_9_5_0"/>
<dbReference type="InterPro" id="IPR050275">
    <property type="entry name" value="PGM_Phosphatase"/>
</dbReference>
<dbReference type="STRING" id="383372.Rcas_3445"/>
<evidence type="ECO:0000256" key="2">
    <source>
        <dbReference type="PIRSR" id="PIRSR613078-2"/>
    </source>
</evidence>
<dbReference type="eggNOG" id="COG0406">
    <property type="taxonomic scope" value="Bacteria"/>
</dbReference>
<evidence type="ECO:0000256" key="1">
    <source>
        <dbReference type="PIRSR" id="PIRSR613078-1"/>
    </source>
</evidence>
<evidence type="ECO:0000313" key="3">
    <source>
        <dbReference type="EMBL" id="ABU59495.1"/>
    </source>
</evidence>
<dbReference type="AlphaFoldDB" id="A7NPJ9"/>
<dbReference type="Pfam" id="PF00300">
    <property type="entry name" value="His_Phos_1"/>
    <property type="match status" value="1"/>
</dbReference>
<accession>A7NPJ9</accession>
<dbReference type="CDD" id="cd07067">
    <property type="entry name" value="HP_PGM_like"/>
    <property type="match status" value="1"/>
</dbReference>
<dbReference type="GO" id="GO:0016791">
    <property type="term" value="F:phosphatase activity"/>
    <property type="evidence" value="ECO:0007669"/>
    <property type="project" value="TreeGrafter"/>
</dbReference>
<gene>
    <name evidence="3" type="ordered locus">Rcas_3445</name>
</gene>